<name>Q01UH4_SOLUE</name>
<dbReference type="InterPro" id="IPR017441">
    <property type="entry name" value="Protein_kinase_ATP_BS"/>
</dbReference>
<dbReference type="AlphaFoldDB" id="Q01UH4"/>
<dbReference type="GO" id="GO:0005524">
    <property type="term" value="F:ATP binding"/>
    <property type="evidence" value="ECO:0007669"/>
    <property type="project" value="UniProtKB-UniRule"/>
</dbReference>
<dbReference type="Pfam" id="PF07676">
    <property type="entry name" value="PD40"/>
    <property type="match status" value="3"/>
</dbReference>
<dbReference type="InterPro" id="IPR011659">
    <property type="entry name" value="WD40"/>
</dbReference>
<dbReference type="EMBL" id="CP000473">
    <property type="protein sequence ID" value="ABJ86696.1"/>
    <property type="molecule type" value="Genomic_DNA"/>
</dbReference>
<organism evidence="7">
    <name type="scientific">Solibacter usitatus (strain Ellin6076)</name>
    <dbReference type="NCBI Taxonomy" id="234267"/>
    <lineage>
        <taxon>Bacteria</taxon>
        <taxon>Pseudomonadati</taxon>
        <taxon>Acidobacteriota</taxon>
        <taxon>Terriglobia</taxon>
        <taxon>Bryobacterales</taxon>
        <taxon>Solibacteraceae</taxon>
        <taxon>Candidatus Solibacter</taxon>
    </lineage>
</organism>
<feature type="binding site" evidence="5">
    <location>
        <position position="43"/>
    </location>
    <ligand>
        <name>ATP</name>
        <dbReference type="ChEBI" id="CHEBI:30616"/>
    </ligand>
</feature>
<dbReference type="KEGG" id="sus:Acid_5749"/>
<dbReference type="SMART" id="SM00220">
    <property type="entry name" value="S_TKc"/>
    <property type="match status" value="1"/>
</dbReference>
<sequence>MPARMTTPSTIAHYRISGKLGEGGMGAVYRATDTKLDREVAIKILPDAFAGDTDRMARFTREAKLLASLNHPNIAAIYGVEDRALIMELVEGHDLRGPLPTAIALNYARQIAGALDAAHEKGIVHRDLKPANIRITPDGVVKVLDFGLAKLAEPVSDSADPSNSPTMTSSHTRAGVIMGTAAYMSPEQARGHKVDKRADIWSLGVVLYEMLAGRKLFGGDTVSDTLADVLKTDPDWSALPPDTPPAIRRLLRRCLERDRKQRLADIADARLEIDEAIGGAQESPAIPQPRSAWRWWNAALAVIALAGLAVAMQHFRETTPQPAAMRFQIPAPEMASFGDTGLALSPDGRQLAFIASGADGRPMLWVRPLDSIAARALPGTEGAALLPFWSPDSRVIGFMVQGKVKSIEAAGGTPQTLCEVPGQVIGGSWSRDGVVLFGTPDGGLFRVSQAGGAPTRLTASDDSHGEFGHLRPWFLPDGRHFLYFSRSIKREVVGIYLATLDDNGKQRKRLVATDQGAAYAPPAAGMQYGHLLFLREGTLMALPLDARSFEPAGDPFPVAEHVGSRLAMGFFSVSANGVLAYRNGAAASGSQLMWFDRQGIALGAVGPPGNYGSGPTLSPDGTRAAVDKIDAAGSRDIWVLDIARGVATRSTSDAAQDHGPAWSPDGTRLVFSSARGAAGTDGIYQRESSGTGKEEPLLQGHSLIFPNGWSPDVRYLLYSVTGQKTGSDLLLLPAAGTPPVPYLEGPYNEKQGQFSPDGRWIAYASDETGSFEVYVQSFPAGAGKFLVSTAGGSQPRWSRDGKEIFYINANARLTAVAVKTAPRFETTGTPQPLFDPQIPPGALADSFFHYDVSADGKRFLVSSIDRASSVPTPITVIVNWTELLKH</sequence>
<keyword evidence="2 5" id="KW-0547">Nucleotide-binding</keyword>
<dbReference type="Pfam" id="PF00069">
    <property type="entry name" value="Pkinase"/>
    <property type="match status" value="1"/>
</dbReference>
<dbReference type="PANTHER" id="PTHR43289:SF6">
    <property type="entry name" value="SERINE_THREONINE-PROTEIN KINASE NEKL-3"/>
    <property type="match status" value="1"/>
</dbReference>
<dbReference type="SUPFAM" id="SSF56112">
    <property type="entry name" value="Protein kinase-like (PK-like)"/>
    <property type="match status" value="1"/>
</dbReference>
<evidence type="ECO:0000259" key="6">
    <source>
        <dbReference type="PROSITE" id="PS50011"/>
    </source>
</evidence>
<evidence type="ECO:0000256" key="2">
    <source>
        <dbReference type="ARBA" id="ARBA00022741"/>
    </source>
</evidence>
<gene>
    <name evidence="7" type="ordered locus">Acid_5749</name>
</gene>
<protein>
    <submittedName>
        <fullName evidence="7">Serine/threonine protein kinase</fullName>
    </submittedName>
</protein>
<dbReference type="eggNOG" id="COG0515">
    <property type="taxonomic scope" value="Bacteria"/>
</dbReference>
<evidence type="ECO:0000313" key="7">
    <source>
        <dbReference type="EMBL" id="ABJ86696.1"/>
    </source>
</evidence>
<dbReference type="InterPro" id="IPR011042">
    <property type="entry name" value="6-blade_b-propeller_TolB-like"/>
</dbReference>
<evidence type="ECO:0000256" key="4">
    <source>
        <dbReference type="ARBA" id="ARBA00022840"/>
    </source>
</evidence>
<dbReference type="InterPro" id="IPR011009">
    <property type="entry name" value="Kinase-like_dom_sf"/>
</dbReference>
<dbReference type="CDD" id="cd14014">
    <property type="entry name" value="STKc_PknB_like"/>
    <property type="match status" value="1"/>
</dbReference>
<dbReference type="HOGENOM" id="CLU_012906_0_0_0"/>
<keyword evidence="7" id="KW-0723">Serine/threonine-protein kinase</keyword>
<keyword evidence="1" id="KW-0808">Transferase</keyword>
<dbReference type="SUPFAM" id="SSF82171">
    <property type="entry name" value="DPP6 N-terminal domain-like"/>
    <property type="match status" value="2"/>
</dbReference>
<evidence type="ECO:0000256" key="1">
    <source>
        <dbReference type="ARBA" id="ARBA00022679"/>
    </source>
</evidence>
<dbReference type="Gene3D" id="1.10.510.10">
    <property type="entry name" value="Transferase(Phosphotransferase) domain 1"/>
    <property type="match status" value="1"/>
</dbReference>
<reference evidence="7" key="1">
    <citation type="submission" date="2006-10" db="EMBL/GenBank/DDBJ databases">
        <title>Complete sequence of Solibacter usitatus Ellin6076.</title>
        <authorList>
            <consortium name="US DOE Joint Genome Institute"/>
            <person name="Copeland A."/>
            <person name="Lucas S."/>
            <person name="Lapidus A."/>
            <person name="Barry K."/>
            <person name="Detter J.C."/>
            <person name="Glavina del Rio T."/>
            <person name="Hammon N."/>
            <person name="Israni S."/>
            <person name="Dalin E."/>
            <person name="Tice H."/>
            <person name="Pitluck S."/>
            <person name="Thompson L.S."/>
            <person name="Brettin T."/>
            <person name="Bruce D."/>
            <person name="Han C."/>
            <person name="Tapia R."/>
            <person name="Gilna P."/>
            <person name="Schmutz J."/>
            <person name="Larimer F."/>
            <person name="Land M."/>
            <person name="Hauser L."/>
            <person name="Kyrpides N."/>
            <person name="Mikhailova N."/>
            <person name="Janssen P.H."/>
            <person name="Kuske C.R."/>
            <person name="Richardson P."/>
        </authorList>
    </citation>
    <scope>NUCLEOTIDE SEQUENCE</scope>
    <source>
        <strain evidence="7">Ellin6076</strain>
    </source>
</reference>
<dbReference type="GO" id="GO:0004674">
    <property type="term" value="F:protein serine/threonine kinase activity"/>
    <property type="evidence" value="ECO:0007669"/>
    <property type="project" value="UniProtKB-KW"/>
</dbReference>
<keyword evidence="3 7" id="KW-0418">Kinase</keyword>
<keyword evidence="4 5" id="KW-0067">ATP-binding</keyword>
<evidence type="ECO:0000256" key="3">
    <source>
        <dbReference type="ARBA" id="ARBA00022777"/>
    </source>
</evidence>
<dbReference type="OrthoDB" id="101360at2"/>
<feature type="domain" description="Protein kinase" evidence="6">
    <location>
        <begin position="14"/>
        <end position="277"/>
    </location>
</feature>
<dbReference type="eggNOG" id="COG0823">
    <property type="taxonomic scope" value="Bacteria"/>
</dbReference>
<dbReference type="STRING" id="234267.Acid_5749"/>
<dbReference type="Gene3D" id="3.30.200.20">
    <property type="entry name" value="Phosphorylase Kinase, domain 1"/>
    <property type="match status" value="1"/>
</dbReference>
<accession>Q01UH4</accession>
<proteinExistence type="predicted"/>
<dbReference type="PROSITE" id="PS50011">
    <property type="entry name" value="PROTEIN_KINASE_DOM"/>
    <property type="match status" value="1"/>
</dbReference>
<dbReference type="InParanoid" id="Q01UH4"/>
<evidence type="ECO:0000256" key="5">
    <source>
        <dbReference type="PROSITE-ProRule" id="PRU10141"/>
    </source>
</evidence>
<dbReference type="Gene3D" id="2.120.10.30">
    <property type="entry name" value="TolB, C-terminal domain"/>
    <property type="match status" value="3"/>
</dbReference>
<dbReference type="PROSITE" id="PS00107">
    <property type="entry name" value="PROTEIN_KINASE_ATP"/>
    <property type="match status" value="1"/>
</dbReference>
<dbReference type="PANTHER" id="PTHR43289">
    <property type="entry name" value="MITOGEN-ACTIVATED PROTEIN KINASE KINASE KINASE 20-RELATED"/>
    <property type="match status" value="1"/>
</dbReference>
<dbReference type="InterPro" id="IPR000719">
    <property type="entry name" value="Prot_kinase_dom"/>
</dbReference>